<dbReference type="GO" id="GO:0016987">
    <property type="term" value="F:sigma factor activity"/>
    <property type="evidence" value="ECO:0007669"/>
    <property type="project" value="UniProtKB-KW"/>
</dbReference>
<feature type="domain" description="RNA polymerase sigma factor 70 region 4 type 2" evidence="6">
    <location>
        <begin position="110"/>
        <end position="159"/>
    </location>
</feature>
<dbReference type="Gene3D" id="1.10.10.10">
    <property type="entry name" value="Winged helix-like DNA-binding domain superfamily/Winged helix DNA-binding domain"/>
    <property type="match status" value="1"/>
</dbReference>
<evidence type="ECO:0000256" key="2">
    <source>
        <dbReference type="ARBA" id="ARBA00023015"/>
    </source>
</evidence>
<evidence type="ECO:0000256" key="3">
    <source>
        <dbReference type="ARBA" id="ARBA00023082"/>
    </source>
</evidence>
<protein>
    <submittedName>
        <fullName evidence="7">ECF subfamily RNA polymerase sigma factor</fullName>
    </submittedName>
</protein>
<dbReference type="KEGG" id="palk:PSAKL28_50260"/>
<dbReference type="InterPro" id="IPR007627">
    <property type="entry name" value="RNA_pol_sigma70_r2"/>
</dbReference>
<reference evidence="7 8" key="1">
    <citation type="submission" date="2014-07" db="EMBL/GenBank/DDBJ databases">
        <authorList>
            <person name="Lee K."/>
            <person name="Lim J.Y."/>
            <person name="Hwang I."/>
        </authorList>
    </citation>
    <scope>NUCLEOTIDE SEQUENCE [LARGE SCALE GENOMIC DNA]</scope>
    <source>
        <strain evidence="7 8">KL28</strain>
    </source>
</reference>
<dbReference type="EMBL" id="CP009048">
    <property type="protein sequence ID" value="AIL64166.1"/>
    <property type="molecule type" value="Genomic_DNA"/>
</dbReference>
<sequence>MSSWNSQIARLFAEHKKALEAFVARRTGNTQVAADLTQESFLRLARLPADKKIDNLPAFLFTIASNLIRDHQRQMIRREHREVGEPSDELPCDSPGAEEQLAAMQEQALMHDAIQALPEATRHIFLLYHVDECSYREIGERLKVSPRSVEYQLRRALIDCRAFIKARLLSDTQGPHL</sequence>
<dbReference type="NCBIfam" id="TIGR02937">
    <property type="entry name" value="sigma70-ECF"/>
    <property type="match status" value="1"/>
</dbReference>
<dbReference type="GO" id="GO:0006352">
    <property type="term" value="P:DNA-templated transcription initiation"/>
    <property type="evidence" value="ECO:0007669"/>
    <property type="project" value="InterPro"/>
</dbReference>
<keyword evidence="3" id="KW-0731">Sigma factor</keyword>
<feature type="domain" description="RNA polymerase sigma-70 region 2" evidence="5">
    <location>
        <begin position="11"/>
        <end position="74"/>
    </location>
</feature>
<dbReference type="InterPro" id="IPR014284">
    <property type="entry name" value="RNA_pol_sigma-70_dom"/>
</dbReference>
<dbReference type="Proteomes" id="UP000028931">
    <property type="component" value="Chromosome"/>
</dbReference>
<organism evidence="7 8">
    <name type="scientific">Pseudomonas alkylphenolica</name>
    <dbReference type="NCBI Taxonomy" id="237609"/>
    <lineage>
        <taxon>Bacteria</taxon>
        <taxon>Pseudomonadati</taxon>
        <taxon>Pseudomonadota</taxon>
        <taxon>Gammaproteobacteria</taxon>
        <taxon>Pseudomonadales</taxon>
        <taxon>Pseudomonadaceae</taxon>
        <taxon>Pseudomonas</taxon>
    </lineage>
</organism>
<evidence type="ECO:0000259" key="6">
    <source>
        <dbReference type="Pfam" id="PF08281"/>
    </source>
</evidence>
<comment type="similarity">
    <text evidence="1">Belongs to the sigma-70 factor family. ECF subfamily.</text>
</comment>
<evidence type="ECO:0000259" key="5">
    <source>
        <dbReference type="Pfam" id="PF04542"/>
    </source>
</evidence>
<keyword evidence="4" id="KW-0804">Transcription</keyword>
<dbReference type="InterPro" id="IPR013325">
    <property type="entry name" value="RNA_pol_sigma_r2"/>
</dbReference>
<dbReference type="HOGENOM" id="CLU_047691_12_2_6"/>
<evidence type="ECO:0000313" key="7">
    <source>
        <dbReference type="EMBL" id="AIL64166.1"/>
    </source>
</evidence>
<accession>A0A077FLJ3</accession>
<dbReference type="InterPro" id="IPR013324">
    <property type="entry name" value="RNA_pol_sigma_r3/r4-like"/>
</dbReference>
<gene>
    <name evidence="7" type="ORF">PSAKL28_50260</name>
</gene>
<dbReference type="CDD" id="cd06171">
    <property type="entry name" value="Sigma70_r4"/>
    <property type="match status" value="1"/>
</dbReference>
<dbReference type="InterPro" id="IPR039425">
    <property type="entry name" value="RNA_pol_sigma-70-like"/>
</dbReference>
<dbReference type="SUPFAM" id="SSF88659">
    <property type="entry name" value="Sigma3 and sigma4 domains of RNA polymerase sigma factors"/>
    <property type="match status" value="1"/>
</dbReference>
<name>A0A077FLJ3_9PSED</name>
<evidence type="ECO:0000313" key="8">
    <source>
        <dbReference type="Proteomes" id="UP000028931"/>
    </source>
</evidence>
<evidence type="ECO:0000256" key="1">
    <source>
        <dbReference type="ARBA" id="ARBA00010641"/>
    </source>
</evidence>
<dbReference type="eggNOG" id="COG1595">
    <property type="taxonomic scope" value="Bacteria"/>
</dbReference>
<dbReference type="RefSeq" id="WP_038615630.1">
    <property type="nucleotide sequence ID" value="NZ_CP009048.1"/>
</dbReference>
<dbReference type="SUPFAM" id="SSF88946">
    <property type="entry name" value="Sigma2 domain of RNA polymerase sigma factors"/>
    <property type="match status" value="1"/>
</dbReference>
<keyword evidence="2" id="KW-0805">Transcription regulation</keyword>
<dbReference type="InterPro" id="IPR013249">
    <property type="entry name" value="RNA_pol_sigma70_r4_t2"/>
</dbReference>
<dbReference type="Pfam" id="PF04542">
    <property type="entry name" value="Sigma70_r2"/>
    <property type="match status" value="1"/>
</dbReference>
<evidence type="ECO:0000256" key="4">
    <source>
        <dbReference type="ARBA" id="ARBA00023163"/>
    </source>
</evidence>
<dbReference type="PANTHER" id="PTHR43133">
    <property type="entry name" value="RNA POLYMERASE ECF-TYPE SIGMA FACTO"/>
    <property type="match status" value="1"/>
</dbReference>
<dbReference type="AlphaFoldDB" id="A0A077FLJ3"/>
<dbReference type="GO" id="GO:0003677">
    <property type="term" value="F:DNA binding"/>
    <property type="evidence" value="ECO:0007669"/>
    <property type="project" value="InterPro"/>
</dbReference>
<dbReference type="Gene3D" id="1.10.1740.10">
    <property type="match status" value="1"/>
</dbReference>
<dbReference type="Pfam" id="PF08281">
    <property type="entry name" value="Sigma70_r4_2"/>
    <property type="match status" value="1"/>
</dbReference>
<proteinExistence type="inferred from homology"/>
<dbReference type="PANTHER" id="PTHR43133:SF63">
    <property type="entry name" value="RNA POLYMERASE SIGMA FACTOR FECI-RELATED"/>
    <property type="match status" value="1"/>
</dbReference>
<dbReference type="OrthoDB" id="6689546at2"/>
<dbReference type="InterPro" id="IPR036388">
    <property type="entry name" value="WH-like_DNA-bd_sf"/>
</dbReference>